<dbReference type="HAMAP" id="MF_00534">
    <property type="entry name" value="Asn_tRNA_synth"/>
    <property type="match status" value="1"/>
</dbReference>
<evidence type="ECO:0000256" key="9">
    <source>
        <dbReference type="SAM" id="MobiDB-lite"/>
    </source>
</evidence>
<feature type="domain" description="Aminoacyl-transfer RNA synthetases class-II family profile" evidence="10">
    <location>
        <begin position="179"/>
        <end position="585"/>
    </location>
</feature>
<dbReference type="GO" id="GO:0005524">
    <property type="term" value="F:ATP binding"/>
    <property type="evidence" value="ECO:0007669"/>
    <property type="project" value="UniProtKB-KW"/>
</dbReference>
<dbReference type="OrthoDB" id="1931232at2759"/>
<dbReference type="SUPFAM" id="SSF55681">
    <property type="entry name" value="Class II aaRS and biotin synthetases"/>
    <property type="match status" value="1"/>
</dbReference>
<dbReference type="SUPFAM" id="SSF47060">
    <property type="entry name" value="S15/NS1 RNA-binding domain"/>
    <property type="match status" value="1"/>
</dbReference>
<evidence type="ECO:0000256" key="7">
    <source>
        <dbReference type="ARBA" id="ARBA00023146"/>
    </source>
</evidence>
<evidence type="ECO:0000256" key="2">
    <source>
        <dbReference type="ARBA" id="ARBA00012816"/>
    </source>
</evidence>
<dbReference type="Proteomes" id="UP000660262">
    <property type="component" value="Unassembled WGS sequence"/>
</dbReference>
<keyword evidence="6" id="KW-0648">Protein biosynthesis</keyword>
<dbReference type="Gene3D" id="3.30.930.10">
    <property type="entry name" value="Bira Bifunctional Protein, Domain 2"/>
    <property type="match status" value="1"/>
</dbReference>
<dbReference type="Gene3D" id="2.40.50.140">
    <property type="entry name" value="Nucleic acid-binding proteins"/>
    <property type="match status" value="1"/>
</dbReference>
<keyword evidence="12" id="KW-1185">Reference proteome</keyword>
<evidence type="ECO:0000256" key="1">
    <source>
        <dbReference type="ARBA" id="ARBA00008226"/>
    </source>
</evidence>
<proteinExistence type="inferred from homology"/>
<dbReference type="GO" id="GO:0004816">
    <property type="term" value="F:asparagine-tRNA ligase activity"/>
    <property type="evidence" value="ECO:0007669"/>
    <property type="project" value="UniProtKB-EC"/>
</dbReference>
<dbReference type="PANTHER" id="PTHR22594:SF34">
    <property type="entry name" value="ASPARAGINE--TRNA LIGASE, MITOCHONDRIAL-RELATED"/>
    <property type="match status" value="1"/>
</dbReference>
<dbReference type="InterPro" id="IPR045864">
    <property type="entry name" value="aa-tRNA-synth_II/BPL/LPL"/>
</dbReference>
<dbReference type="SMART" id="SM00991">
    <property type="entry name" value="WHEP-TRS"/>
    <property type="match status" value="1"/>
</dbReference>
<dbReference type="NCBIfam" id="NF003037">
    <property type="entry name" value="PRK03932.1"/>
    <property type="match status" value="1"/>
</dbReference>
<dbReference type="NCBIfam" id="TIGR00457">
    <property type="entry name" value="asnS"/>
    <property type="match status" value="1"/>
</dbReference>
<dbReference type="EMBL" id="BNJQ01000042">
    <property type="protein sequence ID" value="GHP12452.1"/>
    <property type="molecule type" value="Genomic_DNA"/>
</dbReference>
<dbReference type="PANTHER" id="PTHR22594">
    <property type="entry name" value="ASPARTYL/LYSYL-TRNA SYNTHETASE"/>
    <property type="match status" value="1"/>
</dbReference>
<evidence type="ECO:0000256" key="3">
    <source>
        <dbReference type="ARBA" id="ARBA00022598"/>
    </source>
</evidence>
<dbReference type="Pfam" id="PF00152">
    <property type="entry name" value="tRNA-synt_2"/>
    <property type="match status" value="2"/>
</dbReference>
<dbReference type="GO" id="GO:0006421">
    <property type="term" value="P:asparaginyl-tRNA aminoacylation"/>
    <property type="evidence" value="ECO:0007669"/>
    <property type="project" value="InterPro"/>
</dbReference>
<evidence type="ECO:0000313" key="12">
    <source>
        <dbReference type="Proteomes" id="UP000660262"/>
    </source>
</evidence>
<dbReference type="Pfam" id="PF00458">
    <property type="entry name" value="WHEP-TRS"/>
    <property type="match status" value="1"/>
</dbReference>
<sequence>MSSVASSMRVVSMSRRCGALIGNSRHQHRSQSRRCSPALVAASSSSSSTSAAPAVTTPSASATPPTTPVPAYAPPLTIASVKADASENVQKTFTLQGWVRTVRAQKAMSFVELNDGSCLSGLQILCSSTTTDNYTLLENNDIATGAAVRVTGTLQESPAKGQAVELAATSLELVGVVVDPATYPLSKKRHTLEYLRTQAHLRPRTNVIGAVARIRSELSYATHTFFRGHGFWHVHTPIITASDCEGAGEQFVVTTLLGEGAEQESAEELEAAISEQGSAVRAAKDAKSDDVQAQVAKLLELKEKLAAASAGPADPNDVENDFFARRTSLTVSGQLNAEAFACALGKVYTFGPTFRAENSNTSRHLAEFWMVEPELAYADLQTDLSCAASYLRHCCQHVLDNCAEDVAFLDKNVFQRNDENEGTTLVERLQSVATQGFKAITYTEAVNLLLESGAKFEFPVEWGVDLQSEHERYLCEKVFNGPVAVTDYPKDIKAFYMRLNDDGKTVAAVDLLVPGVGELIGGSQREERLDVLERRMREMNLEPEDLWWYVDLRKYGSVPHAGFGLGFERLVQYCTGMENIRDVIPFPRYPGHADF</sequence>
<evidence type="ECO:0000256" key="5">
    <source>
        <dbReference type="ARBA" id="ARBA00022840"/>
    </source>
</evidence>
<evidence type="ECO:0000256" key="8">
    <source>
        <dbReference type="ARBA" id="ARBA00047844"/>
    </source>
</evidence>
<comment type="catalytic activity">
    <reaction evidence="8">
        <text>tRNA(Asn) + L-asparagine + ATP = L-asparaginyl-tRNA(Asn) + AMP + diphosphate + H(+)</text>
        <dbReference type="Rhea" id="RHEA:11180"/>
        <dbReference type="Rhea" id="RHEA-COMP:9659"/>
        <dbReference type="Rhea" id="RHEA-COMP:9674"/>
        <dbReference type="ChEBI" id="CHEBI:15378"/>
        <dbReference type="ChEBI" id="CHEBI:30616"/>
        <dbReference type="ChEBI" id="CHEBI:33019"/>
        <dbReference type="ChEBI" id="CHEBI:58048"/>
        <dbReference type="ChEBI" id="CHEBI:78442"/>
        <dbReference type="ChEBI" id="CHEBI:78515"/>
        <dbReference type="ChEBI" id="CHEBI:456215"/>
        <dbReference type="EC" id="6.1.1.22"/>
    </reaction>
</comment>
<dbReference type="InterPro" id="IPR002312">
    <property type="entry name" value="Asp/Asn-tRNA-synth_IIb"/>
</dbReference>
<name>A0A830HYX6_9CHLO</name>
<evidence type="ECO:0000313" key="11">
    <source>
        <dbReference type="EMBL" id="GHP12452.1"/>
    </source>
</evidence>
<organism evidence="11 12">
    <name type="scientific">Pycnococcus provasolii</name>
    <dbReference type="NCBI Taxonomy" id="41880"/>
    <lineage>
        <taxon>Eukaryota</taxon>
        <taxon>Viridiplantae</taxon>
        <taxon>Chlorophyta</taxon>
        <taxon>Pseudoscourfieldiophyceae</taxon>
        <taxon>Pseudoscourfieldiales</taxon>
        <taxon>Pycnococcaceae</taxon>
        <taxon>Pycnococcus</taxon>
    </lineage>
</organism>
<dbReference type="InterPro" id="IPR004365">
    <property type="entry name" value="NA-bd_OB_tRNA"/>
</dbReference>
<dbReference type="InterPro" id="IPR004364">
    <property type="entry name" value="Aa-tRNA-synt_II"/>
</dbReference>
<gene>
    <name evidence="11" type="ORF">PPROV_001118000</name>
</gene>
<accession>A0A830HYX6</accession>
<keyword evidence="5" id="KW-0067">ATP-binding</keyword>
<dbReference type="FunFam" id="3.30.930.10:FF:000016">
    <property type="entry name" value="Asparagine--tRNA ligase"/>
    <property type="match status" value="1"/>
</dbReference>
<dbReference type="InterPro" id="IPR004522">
    <property type="entry name" value="Asn-tRNA-ligase"/>
</dbReference>
<protein>
    <recommendedName>
        <fullName evidence="2">asparagine--tRNA ligase</fullName>
        <ecNumber evidence="2">6.1.1.22</ecNumber>
    </recommendedName>
</protein>
<dbReference type="CDD" id="cd00776">
    <property type="entry name" value="AsxRS_core"/>
    <property type="match status" value="1"/>
</dbReference>
<dbReference type="PROSITE" id="PS50862">
    <property type="entry name" value="AA_TRNA_LIGASE_II"/>
    <property type="match status" value="1"/>
</dbReference>
<keyword evidence="3" id="KW-0436">Ligase</keyword>
<dbReference type="PRINTS" id="PR01042">
    <property type="entry name" value="TRNASYNTHASP"/>
</dbReference>
<dbReference type="Gene3D" id="1.10.287.10">
    <property type="entry name" value="S15/NS1, RNA-binding"/>
    <property type="match status" value="1"/>
</dbReference>
<keyword evidence="7" id="KW-0030">Aminoacyl-tRNA synthetase</keyword>
<dbReference type="SUPFAM" id="SSF50249">
    <property type="entry name" value="Nucleic acid-binding proteins"/>
    <property type="match status" value="1"/>
</dbReference>
<dbReference type="InterPro" id="IPR012340">
    <property type="entry name" value="NA-bd_OB-fold"/>
</dbReference>
<dbReference type="GO" id="GO:0005739">
    <property type="term" value="C:mitochondrion"/>
    <property type="evidence" value="ECO:0007669"/>
    <property type="project" value="TreeGrafter"/>
</dbReference>
<dbReference type="CDD" id="cd04318">
    <property type="entry name" value="EcAsnRS_like_N"/>
    <property type="match status" value="1"/>
</dbReference>
<feature type="region of interest" description="Disordered" evidence="9">
    <location>
        <begin position="46"/>
        <end position="68"/>
    </location>
</feature>
<comment type="caution">
    <text evidence="11">The sequence shown here is derived from an EMBL/GenBank/DDBJ whole genome shotgun (WGS) entry which is preliminary data.</text>
</comment>
<dbReference type="EC" id="6.1.1.22" evidence="2"/>
<dbReference type="InterPro" id="IPR000738">
    <property type="entry name" value="WHEP-TRS_dom"/>
</dbReference>
<evidence type="ECO:0000256" key="4">
    <source>
        <dbReference type="ARBA" id="ARBA00022741"/>
    </source>
</evidence>
<comment type="similarity">
    <text evidence="1">Belongs to the class-II aminoacyl-tRNA synthetase family.</text>
</comment>
<evidence type="ECO:0000256" key="6">
    <source>
        <dbReference type="ARBA" id="ARBA00022917"/>
    </source>
</evidence>
<dbReference type="Pfam" id="PF01336">
    <property type="entry name" value="tRNA_anti-codon"/>
    <property type="match status" value="1"/>
</dbReference>
<keyword evidence="4" id="KW-0547">Nucleotide-binding</keyword>
<reference evidence="11" key="1">
    <citation type="submission" date="2020-10" db="EMBL/GenBank/DDBJ databases">
        <title>Unveiling of a novel bifunctional photoreceptor, Dualchrome1, isolated from a cosmopolitan green alga.</title>
        <authorList>
            <person name="Suzuki S."/>
            <person name="Kawachi M."/>
        </authorList>
    </citation>
    <scope>NUCLEOTIDE SEQUENCE</scope>
    <source>
        <strain evidence="11">NIES 2893</strain>
    </source>
</reference>
<evidence type="ECO:0000259" key="10">
    <source>
        <dbReference type="PROSITE" id="PS50862"/>
    </source>
</evidence>
<dbReference type="InterPro" id="IPR009068">
    <property type="entry name" value="uS15_NS1_RNA-bd_sf"/>
</dbReference>
<feature type="compositionally biased region" description="Low complexity" evidence="9">
    <location>
        <begin position="46"/>
        <end position="64"/>
    </location>
</feature>
<dbReference type="GO" id="GO:0003676">
    <property type="term" value="F:nucleic acid binding"/>
    <property type="evidence" value="ECO:0007669"/>
    <property type="project" value="InterPro"/>
</dbReference>
<dbReference type="AlphaFoldDB" id="A0A830HYX6"/>
<dbReference type="InterPro" id="IPR006195">
    <property type="entry name" value="aa-tRNA-synth_II"/>
</dbReference>